<organism evidence="2 3">
    <name type="scientific">Streptomyces thermolineatus</name>
    <dbReference type="NCBI Taxonomy" id="44033"/>
    <lineage>
        <taxon>Bacteria</taxon>
        <taxon>Bacillati</taxon>
        <taxon>Actinomycetota</taxon>
        <taxon>Actinomycetes</taxon>
        <taxon>Kitasatosporales</taxon>
        <taxon>Streptomycetaceae</taxon>
        <taxon>Streptomyces</taxon>
    </lineage>
</organism>
<dbReference type="Proteomes" id="UP001501358">
    <property type="component" value="Unassembled WGS sequence"/>
</dbReference>
<comment type="caution">
    <text evidence="2">The sequence shown here is derived from an EMBL/GenBank/DDBJ whole genome shotgun (WGS) entry which is preliminary data.</text>
</comment>
<dbReference type="InterPro" id="IPR045732">
    <property type="entry name" value="DUF6086"/>
</dbReference>
<feature type="region of interest" description="Disordered" evidence="1">
    <location>
        <begin position="106"/>
        <end position="146"/>
    </location>
</feature>
<gene>
    <name evidence="2" type="ORF">GCM10010406_45110</name>
</gene>
<protein>
    <submittedName>
        <fullName evidence="2">DUF6086 family protein</fullName>
    </submittedName>
</protein>
<keyword evidence="3" id="KW-1185">Reference proteome</keyword>
<evidence type="ECO:0000313" key="3">
    <source>
        <dbReference type="Proteomes" id="UP001501358"/>
    </source>
</evidence>
<dbReference type="RefSeq" id="WP_344385082.1">
    <property type="nucleotide sequence ID" value="NZ_BAAATA010000034.1"/>
</dbReference>
<dbReference type="EMBL" id="BAAATA010000034">
    <property type="protein sequence ID" value="GAA2503536.1"/>
    <property type="molecule type" value="Genomic_DNA"/>
</dbReference>
<accession>A0ABN3MKC3</accession>
<reference evidence="2 3" key="1">
    <citation type="journal article" date="2019" name="Int. J. Syst. Evol. Microbiol.">
        <title>The Global Catalogue of Microorganisms (GCM) 10K type strain sequencing project: providing services to taxonomists for standard genome sequencing and annotation.</title>
        <authorList>
            <consortium name="The Broad Institute Genomics Platform"/>
            <consortium name="The Broad Institute Genome Sequencing Center for Infectious Disease"/>
            <person name="Wu L."/>
            <person name="Ma J."/>
        </authorList>
    </citation>
    <scope>NUCLEOTIDE SEQUENCE [LARGE SCALE GENOMIC DNA]</scope>
    <source>
        <strain evidence="2 3">JCM 6307</strain>
    </source>
</reference>
<evidence type="ECO:0000313" key="2">
    <source>
        <dbReference type="EMBL" id="GAA2503536.1"/>
    </source>
</evidence>
<dbReference type="Pfam" id="PF19564">
    <property type="entry name" value="DUF6086"/>
    <property type="match status" value="1"/>
</dbReference>
<evidence type="ECO:0000256" key="1">
    <source>
        <dbReference type="SAM" id="MobiDB-lite"/>
    </source>
</evidence>
<proteinExistence type="predicted"/>
<name>A0ABN3MKC3_9ACTN</name>
<sequence>MSQYYDMGEETLWNPSNGASRLFLRQVAVFKAELGLASGIGPMENDESRIDPVAFGSFVDALLAWHRRTSHAIVSALSEGFVSTVLVLAERAGVEVDRAWLDDSATDPVEDVQASSRTGMSVPPEDGSRGLWLQEKSRVLSRSMPR</sequence>